<feature type="compositionally biased region" description="Acidic residues" evidence="6">
    <location>
        <begin position="360"/>
        <end position="369"/>
    </location>
</feature>
<dbReference type="Gene3D" id="2.10.110.10">
    <property type="entry name" value="Cysteine Rich Protein"/>
    <property type="match status" value="1"/>
</dbReference>
<dbReference type="PROSITE" id="PS50023">
    <property type="entry name" value="LIM_DOMAIN_2"/>
    <property type="match status" value="1"/>
</dbReference>
<feature type="compositionally biased region" description="Polar residues" evidence="6">
    <location>
        <begin position="729"/>
        <end position="746"/>
    </location>
</feature>
<feature type="transmembrane region" description="Helical" evidence="7">
    <location>
        <begin position="1689"/>
        <end position="1706"/>
    </location>
</feature>
<feature type="transmembrane region" description="Helical" evidence="7">
    <location>
        <begin position="1813"/>
        <end position="1835"/>
    </location>
</feature>
<feature type="compositionally biased region" description="Basic and acidic residues" evidence="6">
    <location>
        <begin position="1475"/>
        <end position="1496"/>
    </location>
</feature>
<feature type="compositionally biased region" description="Acidic residues" evidence="6">
    <location>
        <begin position="408"/>
        <end position="420"/>
    </location>
</feature>
<accession>A0A914I878</accession>
<feature type="compositionally biased region" description="Acidic residues" evidence="6">
    <location>
        <begin position="62"/>
        <end position="75"/>
    </location>
</feature>
<feature type="transmembrane region" description="Helical" evidence="7">
    <location>
        <begin position="1712"/>
        <end position="1730"/>
    </location>
</feature>
<feature type="compositionally biased region" description="Polar residues" evidence="6">
    <location>
        <begin position="454"/>
        <end position="463"/>
    </location>
</feature>
<dbReference type="InterPro" id="IPR016641">
    <property type="entry name" value="EGD2/NACA0like"/>
</dbReference>
<feature type="compositionally biased region" description="Basic and acidic residues" evidence="6">
    <location>
        <begin position="388"/>
        <end position="407"/>
    </location>
</feature>
<sequence>MRVKDLARWIDSFGLPNAPWAVEAADWATVLNLLSRLLHRQLTERMETEEKRRKNAVTEGKEEQDEQQQEEEEGEECRGEAAASQQHPSTQLPFHQALQLAECALGAPQLAVLADTKTGAEVDNQLSLFVTLCSLRFAMGTTETKPYRIFQFTFRIYFDMENDESSRFCASCGESVHFIERLILEGRTWHRTCLKCALCGRQLYRGAFHCSPGDGMALECVEHFANRVLFGDPKHRLALPPPFQHAAQSASEKRMSFLSTASSMATPPPRPPPPKAAAIPSGHKIQEATDEESIEKKIASATAARHDAPTPKPRTTTPGGVLGSVDMNSQVTEKDASCCWEQKMAPKVLKYPEELNPFGLEDEADDNDQMEQNPFGDSASSSGDSELVEPRKERTRHPHDVDEHNCDDAEEEGDDDDPEEVQNPQDRVQTCSSAGDESSACPSPARPPMVQIASAATSPSGEENISPEGKQTAKISTDDKMPTTTKIAESKPRHNEQGHSMAAEEKETTHFQYKYIPPLAPMLFRTVSTQPQKYDAFRPLALSGDDSSKQYQQHSLYDLDTRLRKLHAQLDQWEITGARLEGQLLREMGNKEKSVWKKGGGLKLANEYAYVVEQRLTALSLEAQLVRKYMNAFLEVAHAELDGQMKAAQRVGANISDDRRQLFCALLAQLLHMRNELTELELRDRSARTSIAHAAAEECGRKRETAKAAKKEAKREKEDKKEAAKSCAGDQNSLSEVQRVPSTTEQHQQKRTMLKMKGVKQTLHQNHTTSSHFESSTALPNAATTALPNAAMTALPKPNAATTALSNAAMTALPNAATTALPNAATTAAAMTALPKPNAATTALPNAATTALPNAAMTALPNAATTALPNAAMTAPPKPNAATTALPKPNAATTALPNAATTALPNAAMTAPPKPNAAMTALPNAATTALPNAATTALPNAATTAAAMTALPKPNAATTALPNAATTALPNAAMTALPNAATTALPNAAMTAPPKPNAATTALPKPNAATTALPNAATTALPNAAMTAPPKPNAAMTALPNAATTALPNAATTALPNAATTALPNAAMTALPNAATAETWKFDVDSTISDIHCQRLFRLFLFFAGNQLFWRPPGGRLLRFIRHTQAQFLLCQMCQIRDQMQISPDRPLPSIHSEEDVQLGLGLGVEPREDEAVCQPPNCCDEEFVTFGALLQRIRSLLPLQRQFESLVDRLFSRYVLQLIRKGFLLGRKVVSWSRQPSHNSLVNKLDRWQQKRLKSWASFRPLRRKIGWHTFWCILMPGQLHLSIVQGNFSNGTNLRNNSMGKMAVRLRRDSFLEYAVDGENDAGGVKALFGWLLVTADGVFEFAHFDQLQRQLWIADTELAIHKRNPSLLCHFDRSNSLKQNAEKSATKELEEALEMERRALRDEECVRQLATRMLDEEVHKGERLRRTVQLLQEELETEKRQRAAMEHRCFIEECPNAVNGEAPSHGKAHRTSIKEGDPSEKVAQYADHHDQQREGTFPSSAAIRPITPMARTKRGKRFRDELTNRMRKREEEAEEKIKEDQEREEEAEEKIKKDQEREEEAEEKIKEDQEREEEAEEKIKEDQEREEEAEEKIKEDQERGEEGEKERKRVQEKNKKDGNLISRSWNKERDTIGQNEENEKLEQHNNGKWKARHERQCTNGRVISLIICLFIRRSVAFYTLLVEMPFQVFLVYTGLVLFVYMATDGFQNNAPFVFTIPVVVLGWFTLWTRMPRRTRILTAVSFFTLALALYSWSMFPKKLELSALLICLSQIAYLLSFYESLRKWWIALALTTCLVMGLFLYGIFADLFRSIPALVIACATIISLSSTSFIVAGSVWKNGSTIPYEERSALVRFFGTFFLLVCNSALLINHFARHTGTIVWYLNFTYYMSQFLLYFANERAF</sequence>
<dbReference type="InterPro" id="IPR001781">
    <property type="entry name" value="Znf_LIM"/>
</dbReference>
<keyword evidence="5" id="KW-0175">Coiled coil</keyword>
<name>A0A914I878_GLORO</name>
<evidence type="ECO:0000256" key="5">
    <source>
        <dbReference type="SAM" id="Coils"/>
    </source>
</evidence>
<evidence type="ECO:0000259" key="8">
    <source>
        <dbReference type="PROSITE" id="PS50023"/>
    </source>
</evidence>
<keyword evidence="9" id="KW-1185">Reference proteome</keyword>
<reference evidence="10" key="1">
    <citation type="submission" date="2022-11" db="UniProtKB">
        <authorList>
            <consortium name="WormBaseParasite"/>
        </authorList>
    </citation>
    <scope>IDENTIFICATION</scope>
</reference>
<feature type="coiled-coil region" evidence="5">
    <location>
        <begin position="1381"/>
        <end position="1451"/>
    </location>
</feature>
<proteinExistence type="predicted"/>
<dbReference type="PANTHER" id="PTHR21713">
    <property type="entry name" value="NASCENT POLYPEPTIDE ASSOCIATED COMPLEX ALPHA SUBUNIT-RELATED"/>
    <property type="match status" value="1"/>
</dbReference>
<dbReference type="GO" id="GO:0005854">
    <property type="term" value="C:nascent polypeptide-associated complex"/>
    <property type="evidence" value="ECO:0007669"/>
    <property type="project" value="InterPro"/>
</dbReference>
<evidence type="ECO:0000256" key="3">
    <source>
        <dbReference type="ARBA" id="ARBA00023038"/>
    </source>
</evidence>
<dbReference type="GO" id="GO:0046872">
    <property type="term" value="F:metal ion binding"/>
    <property type="evidence" value="ECO:0007669"/>
    <property type="project" value="UniProtKB-KW"/>
</dbReference>
<evidence type="ECO:0000313" key="9">
    <source>
        <dbReference type="Proteomes" id="UP000887572"/>
    </source>
</evidence>
<feature type="compositionally biased region" description="Basic and acidic residues" evidence="6">
    <location>
        <begin position="1594"/>
        <end position="1621"/>
    </location>
</feature>
<feature type="region of interest" description="Disordered" evidence="6">
    <location>
        <begin position="358"/>
        <end position="482"/>
    </location>
</feature>
<dbReference type="WBParaSite" id="Gr19_v10_g8197.t1">
    <property type="protein sequence ID" value="Gr19_v10_g8197.t1"/>
    <property type="gene ID" value="Gr19_v10_g8197"/>
</dbReference>
<feature type="region of interest" description="Disordered" evidence="6">
    <location>
        <begin position="261"/>
        <end position="325"/>
    </location>
</feature>
<keyword evidence="3 4" id="KW-0440">LIM domain</keyword>
<protein>
    <submittedName>
        <fullName evidence="10">LIM zinc-binding domain-containing protein</fullName>
    </submittedName>
</protein>
<feature type="compositionally biased region" description="Pro residues" evidence="6">
    <location>
        <begin position="266"/>
        <end position="275"/>
    </location>
</feature>
<evidence type="ECO:0000256" key="4">
    <source>
        <dbReference type="PROSITE-ProRule" id="PRU00125"/>
    </source>
</evidence>
<feature type="compositionally biased region" description="Basic and acidic residues" evidence="6">
    <location>
        <begin position="294"/>
        <end position="309"/>
    </location>
</feature>
<organism evidence="9 10">
    <name type="scientific">Globodera rostochiensis</name>
    <name type="common">Golden nematode worm</name>
    <name type="synonym">Heterodera rostochiensis</name>
    <dbReference type="NCBI Taxonomy" id="31243"/>
    <lineage>
        <taxon>Eukaryota</taxon>
        <taxon>Metazoa</taxon>
        <taxon>Ecdysozoa</taxon>
        <taxon>Nematoda</taxon>
        <taxon>Chromadorea</taxon>
        <taxon>Rhabditida</taxon>
        <taxon>Tylenchina</taxon>
        <taxon>Tylenchomorpha</taxon>
        <taxon>Tylenchoidea</taxon>
        <taxon>Heteroderidae</taxon>
        <taxon>Heteroderinae</taxon>
        <taxon>Globodera</taxon>
    </lineage>
</organism>
<dbReference type="SMART" id="SM00132">
    <property type="entry name" value="LIM"/>
    <property type="match status" value="1"/>
</dbReference>
<dbReference type="SUPFAM" id="SSF57716">
    <property type="entry name" value="Glucocorticoid receptor-like (DNA-binding domain)"/>
    <property type="match status" value="1"/>
</dbReference>
<dbReference type="Pfam" id="PF00412">
    <property type="entry name" value="LIM"/>
    <property type="match status" value="1"/>
</dbReference>
<evidence type="ECO:0000256" key="7">
    <source>
        <dbReference type="SAM" id="Phobius"/>
    </source>
</evidence>
<evidence type="ECO:0000256" key="1">
    <source>
        <dbReference type="ARBA" id="ARBA00022723"/>
    </source>
</evidence>
<feature type="compositionally biased region" description="Basic and acidic residues" evidence="6">
    <location>
        <begin position="695"/>
        <end position="724"/>
    </location>
</feature>
<feature type="transmembrane region" description="Helical" evidence="7">
    <location>
        <begin position="1788"/>
        <end position="1807"/>
    </location>
</feature>
<evidence type="ECO:0000313" key="10">
    <source>
        <dbReference type="WBParaSite" id="Gr19_v10_g8197.t1"/>
    </source>
</evidence>
<feature type="compositionally biased region" description="Basic and acidic residues" evidence="6">
    <location>
        <begin position="1628"/>
        <end position="1648"/>
    </location>
</feature>
<evidence type="ECO:0000256" key="2">
    <source>
        <dbReference type="ARBA" id="ARBA00022833"/>
    </source>
</evidence>
<feature type="region of interest" description="Disordered" evidence="6">
    <location>
        <begin position="695"/>
        <end position="753"/>
    </location>
</feature>
<keyword evidence="7" id="KW-1133">Transmembrane helix</keyword>
<feature type="transmembrane region" description="Helical" evidence="7">
    <location>
        <begin position="1881"/>
        <end position="1899"/>
    </location>
</feature>
<keyword evidence="7" id="KW-0472">Membrane</keyword>
<feature type="transmembrane region" description="Helical" evidence="7">
    <location>
        <begin position="1856"/>
        <end position="1875"/>
    </location>
</feature>
<keyword evidence="7" id="KW-0812">Transmembrane</keyword>
<feature type="compositionally biased region" description="Basic and acidic residues" evidence="6">
    <location>
        <begin position="1521"/>
        <end position="1544"/>
    </location>
</feature>
<dbReference type="Proteomes" id="UP000887572">
    <property type="component" value="Unplaced"/>
</dbReference>
<keyword evidence="2 4" id="KW-0862">Zinc</keyword>
<feature type="transmembrane region" description="Helical" evidence="7">
    <location>
        <begin position="1739"/>
        <end position="1758"/>
    </location>
</feature>
<keyword evidence="1 4" id="KW-0479">Metal-binding</keyword>
<feature type="domain" description="LIM zinc-binding" evidence="8">
    <location>
        <begin position="167"/>
        <end position="230"/>
    </location>
</feature>
<feature type="transmembrane region" description="Helical" evidence="7">
    <location>
        <begin position="1764"/>
        <end position="1781"/>
    </location>
</feature>
<evidence type="ECO:0000256" key="6">
    <source>
        <dbReference type="SAM" id="MobiDB-lite"/>
    </source>
</evidence>
<feature type="compositionally biased region" description="Polar residues" evidence="6">
    <location>
        <begin position="422"/>
        <end position="436"/>
    </location>
</feature>
<dbReference type="PROSITE" id="PS00478">
    <property type="entry name" value="LIM_DOMAIN_1"/>
    <property type="match status" value="1"/>
</dbReference>
<feature type="region of interest" description="Disordered" evidence="6">
    <location>
        <begin position="1462"/>
        <end position="1650"/>
    </location>
</feature>
<feature type="transmembrane region" description="Helical" evidence="7">
    <location>
        <begin position="1665"/>
        <end position="1684"/>
    </location>
</feature>
<feature type="region of interest" description="Disordered" evidence="6">
    <location>
        <begin position="45"/>
        <end position="88"/>
    </location>
</feature>